<evidence type="ECO:0000256" key="1">
    <source>
        <dbReference type="SAM" id="MobiDB-lite"/>
    </source>
</evidence>
<feature type="region of interest" description="Disordered" evidence="1">
    <location>
        <begin position="80"/>
        <end position="103"/>
    </location>
</feature>
<organism evidence="2 3">
    <name type="scientific">Odynerus spinipes</name>
    <dbReference type="NCBI Taxonomy" id="1348599"/>
    <lineage>
        <taxon>Eukaryota</taxon>
        <taxon>Metazoa</taxon>
        <taxon>Ecdysozoa</taxon>
        <taxon>Arthropoda</taxon>
        <taxon>Hexapoda</taxon>
        <taxon>Insecta</taxon>
        <taxon>Pterygota</taxon>
        <taxon>Neoptera</taxon>
        <taxon>Endopterygota</taxon>
        <taxon>Hymenoptera</taxon>
        <taxon>Apocrita</taxon>
        <taxon>Aculeata</taxon>
        <taxon>Vespoidea</taxon>
        <taxon>Vespidae</taxon>
        <taxon>Eumeninae</taxon>
        <taxon>Odynerus</taxon>
    </lineage>
</organism>
<keyword evidence="3" id="KW-1185">Reference proteome</keyword>
<dbReference type="AlphaFoldDB" id="A0AAD9R8Q6"/>
<protein>
    <submittedName>
        <fullName evidence="2">Uncharacterized protein</fullName>
    </submittedName>
</protein>
<name>A0AAD9R8Q6_9HYME</name>
<dbReference type="EMBL" id="JAIFRP010004475">
    <property type="protein sequence ID" value="KAK2575248.1"/>
    <property type="molecule type" value="Genomic_DNA"/>
</dbReference>
<evidence type="ECO:0000313" key="2">
    <source>
        <dbReference type="EMBL" id="KAK2575248.1"/>
    </source>
</evidence>
<comment type="caution">
    <text evidence="2">The sequence shown here is derived from an EMBL/GenBank/DDBJ whole genome shotgun (WGS) entry which is preliminary data.</text>
</comment>
<proteinExistence type="predicted"/>
<feature type="compositionally biased region" description="Basic and acidic residues" evidence="1">
    <location>
        <begin position="94"/>
        <end position="103"/>
    </location>
</feature>
<accession>A0AAD9R8Q6</accession>
<gene>
    <name evidence="2" type="ORF">KPH14_012763</name>
</gene>
<reference evidence="2" key="1">
    <citation type="submission" date="2021-08" db="EMBL/GenBank/DDBJ databases">
        <authorList>
            <person name="Misof B."/>
            <person name="Oliver O."/>
            <person name="Podsiadlowski L."/>
            <person name="Donath A."/>
            <person name="Peters R."/>
            <person name="Mayer C."/>
            <person name="Rust J."/>
            <person name="Gunkel S."/>
            <person name="Lesny P."/>
            <person name="Martin S."/>
            <person name="Oeyen J.P."/>
            <person name="Petersen M."/>
            <person name="Panagiotis P."/>
            <person name="Wilbrandt J."/>
            <person name="Tanja T."/>
        </authorList>
    </citation>
    <scope>NUCLEOTIDE SEQUENCE</scope>
    <source>
        <strain evidence="2">GBR_01_08_01A</strain>
        <tissue evidence="2">Thorax + abdomen</tissue>
    </source>
</reference>
<feature type="compositionally biased region" description="Basic residues" evidence="1">
    <location>
        <begin position="81"/>
        <end position="93"/>
    </location>
</feature>
<dbReference type="PANTHER" id="PTHR33327">
    <property type="entry name" value="ENDONUCLEASE"/>
    <property type="match status" value="1"/>
</dbReference>
<dbReference type="Proteomes" id="UP001258017">
    <property type="component" value="Unassembled WGS sequence"/>
</dbReference>
<reference evidence="2" key="2">
    <citation type="journal article" date="2023" name="Commun. Biol.">
        <title>Intrasexual cuticular hydrocarbon dimorphism in a wasp sheds light on hydrocarbon biosynthesis genes in Hymenoptera.</title>
        <authorList>
            <person name="Moris V.C."/>
            <person name="Podsiadlowski L."/>
            <person name="Martin S."/>
            <person name="Oeyen J.P."/>
            <person name="Donath A."/>
            <person name="Petersen M."/>
            <person name="Wilbrandt J."/>
            <person name="Misof B."/>
            <person name="Liedtke D."/>
            <person name="Thamm M."/>
            <person name="Scheiner R."/>
            <person name="Schmitt T."/>
            <person name="Niehuis O."/>
        </authorList>
    </citation>
    <scope>NUCLEOTIDE SEQUENCE</scope>
    <source>
        <strain evidence="2">GBR_01_08_01A</strain>
    </source>
</reference>
<dbReference type="PANTHER" id="PTHR33327:SF3">
    <property type="entry name" value="RNA-DIRECTED DNA POLYMERASE"/>
    <property type="match status" value="1"/>
</dbReference>
<sequence length="121" mass="13957">MLRSLWLQKLPQHIQEVLVILEEVHLDKLATYADKIAERAMVSAITSTSPNASISTISTSEVSALTEQISKLIAKVDARQFPRKKGRRSRSSSRTRESSRTRDESICYYHRRFKDKAKYIF</sequence>
<evidence type="ECO:0000313" key="3">
    <source>
        <dbReference type="Proteomes" id="UP001258017"/>
    </source>
</evidence>